<protein>
    <submittedName>
        <fullName evidence="2">Chaperone modulator CbpM</fullName>
    </submittedName>
</protein>
<evidence type="ECO:0000313" key="2">
    <source>
        <dbReference type="EMBL" id="GAA0759713.1"/>
    </source>
</evidence>
<sequence length="98" mass="11529">MKTTQLISIKQFCSHYDVSTTFISALQELDLIEIVITEEDEYLHARQLHEVEKMMRLHYDLHINLEGIDAISNLLKQVQDLKKENQILKNKLKTYDGL</sequence>
<dbReference type="RefSeq" id="WP_224454330.1">
    <property type="nucleotide sequence ID" value="NZ_BAAAGG010000005.1"/>
</dbReference>
<organism evidence="2 3">
    <name type="scientific">Psychroflexus lacisalsi</name>
    <dbReference type="NCBI Taxonomy" id="503928"/>
    <lineage>
        <taxon>Bacteria</taxon>
        <taxon>Pseudomonadati</taxon>
        <taxon>Bacteroidota</taxon>
        <taxon>Flavobacteriia</taxon>
        <taxon>Flavobacteriales</taxon>
        <taxon>Flavobacteriaceae</taxon>
        <taxon>Psychroflexus</taxon>
    </lineage>
</organism>
<dbReference type="Gene3D" id="1.10.1660.10">
    <property type="match status" value="1"/>
</dbReference>
<keyword evidence="3" id="KW-1185">Reference proteome</keyword>
<accession>A0ABN1K9Y8</accession>
<dbReference type="Proteomes" id="UP001500185">
    <property type="component" value="Unassembled WGS sequence"/>
</dbReference>
<proteinExistence type="predicted"/>
<dbReference type="EMBL" id="BAAAGG010000005">
    <property type="protein sequence ID" value="GAA0759713.1"/>
    <property type="molecule type" value="Genomic_DNA"/>
</dbReference>
<evidence type="ECO:0000313" key="3">
    <source>
        <dbReference type="Proteomes" id="UP001500185"/>
    </source>
</evidence>
<feature type="coiled-coil region" evidence="1">
    <location>
        <begin position="71"/>
        <end position="98"/>
    </location>
</feature>
<comment type="caution">
    <text evidence="2">The sequence shown here is derived from an EMBL/GenBank/DDBJ whole genome shotgun (WGS) entry which is preliminary data.</text>
</comment>
<reference evidence="2 3" key="1">
    <citation type="journal article" date="2019" name="Int. J. Syst. Evol. Microbiol.">
        <title>The Global Catalogue of Microorganisms (GCM) 10K type strain sequencing project: providing services to taxonomists for standard genome sequencing and annotation.</title>
        <authorList>
            <consortium name="The Broad Institute Genomics Platform"/>
            <consortium name="The Broad Institute Genome Sequencing Center for Infectious Disease"/>
            <person name="Wu L."/>
            <person name="Ma J."/>
        </authorList>
    </citation>
    <scope>NUCLEOTIDE SEQUENCE [LARGE SCALE GENOMIC DNA]</scope>
    <source>
        <strain evidence="2 3">JCM 16231</strain>
    </source>
</reference>
<evidence type="ECO:0000256" key="1">
    <source>
        <dbReference type="SAM" id="Coils"/>
    </source>
</evidence>
<keyword evidence="1" id="KW-0175">Coiled coil</keyword>
<dbReference type="Pfam" id="PF13591">
    <property type="entry name" value="MerR_2"/>
    <property type="match status" value="1"/>
</dbReference>
<gene>
    <name evidence="2" type="ORF">GCM10009433_18180</name>
</gene>
<name>A0ABN1K9Y8_9FLAO</name>